<proteinExistence type="predicted"/>
<dbReference type="RefSeq" id="WP_058383894.1">
    <property type="nucleotide sequence ID" value="NZ_CP013661.2"/>
</dbReference>
<dbReference type="PANTHER" id="PTHR30595">
    <property type="entry name" value="GLPR-RELATED TRANSCRIPTIONAL REPRESSOR"/>
    <property type="match status" value="1"/>
</dbReference>
<evidence type="ECO:0000313" key="2">
    <source>
        <dbReference type="EMBL" id="ALS77214.1"/>
    </source>
</evidence>
<dbReference type="InterPro" id="IPR038461">
    <property type="entry name" value="Schlafen_AlbA_2_dom_sf"/>
</dbReference>
<gene>
    <name evidence="2" type="ORF">AUO94_00505</name>
</gene>
<keyword evidence="3" id="KW-1185">Reference proteome</keyword>
<dbReference type="InterPro" id="IPR007421">
    <property type="entry name" value="Schlafen_AlbA_2_dom"/>
</dbReference>
<organism evidence="2 3">
    <name type="scientific">Planococcus kocurii</name>
    <dbReference type="NCBI Taxonomy" id="1374"/>
    <lineage>
        <taxon>Bacteria</taxon>
        <taxon>Bacillati</taxon>
        <taxon>Bacillota</taxon>
        <taxon>Bacilli</taxon>
        <taxon>Bacillales</taxon>
        <taxon>Caryophanaceae</taxon>
        <taxon>Planococcus</taxon>
    </lineage>
</organism>
<dbReference type="Proteomes" id="UP000065533">
    <property type="component" value="Chromosome"/>
</dbReference>
<name>A0ABM5WSF9_9BACL</name>
<dbReference type="Gene3D" id="3.30.565.60">
    <property type="match status" value="1"/>
</dbReference>
<dbReference type="PANTHER" id="PTHR30595:SF6">
    <property type="entry name" value="SCHLAFEN ALBA-2 DOMAIN-CONTAINING PROTEIN"/>
    <property type="match status" value="1"/>
</dbReference>
<accession>A0ABM5WSF9</accession>
<dbReference type="Gene3D" id="3.30.950.30">
    <property type="entry name" value="Schlafen, AAA domain"/>
    <property type="match status" value="1"/>
</dbReference>
<feature type="domain" description="Schlafen AlbA-2" evidence="1">
    <location>
        <begin position="19"/>
        <end position="139"/>
    </location>
</feature>
<reference evidence="2" key="1">
    <citation type="submission" date="2016-01" db="EMBL/GenBank/DDBJ databases">
        <title>Complete genome of Planococcus kocurri type strain.</title>
        <authorList>
            <person name="See-Too W.S."/>
        </authorList>
    </citation>
    <scope>NUCLEOTIDE SEQUENCE [LARGE SCALE GENOMIC DNA]</scope>
    <source>
        <strain evidence="2">ATCC 43650</strain>
    </source>
</reference>
<protein>
    <submittedName>
        <fullName evidence="2">Transcriptional regulator</fullName>
    </submittedName>
</protein>
<dbReference type="Pfam" id="PF13749">
    <property type="entry name" value="HATPase_c_4"/>
    <property type="match status" value="1"/>
</dbReference>
<evidence type="ECO:0000313" key="3">
    <source>
        <dbReference type="Proteomes" id="UP000065533"/>
    </source>
</evidence>
<dbReference type="Pfam" id="PF04326">
    <property type="entry name" value="SLFN_AlbA_2"/>
    <property type="match status" value="1"/>
</dbReference>
<dbReference type="EMBL" id="CP013661">
    <property type="protein sequence ID" value="ALS77214.1"/>
    <property type="molecule type" value="Genomic_DNA"/>
</dbReference>
<evidence type="ECO:0000259" key="1">
    <source>
        <dbReference type="Pfam" id="PF04326"/>
    </source>
</evidence>
<sequence length="483" mass="55632">MNKEGLYNLVEWFLELPKETEIVEFKVNNDQPSLIGEYISALANSACLHEQKFGYLVYGINDDQEVVGTAFKPSATKHKQQELESWLSIKLSPKTDFEFFEFDYNGFELAIIKIDAAISRPISFDGTAYIRVGSYKNNLSHYPDKERKIWTKTNNQPFEELEALGSLNEDEVLKLLDYPSYFSLLNVSLPTDKYGILKKFEEEKLIEKVGKSYNVTNLGAILFAKDLTNFPKLIRKAIRVIIYKGKNRLHTVKEQADGKGYALGFEGLISYINDQLPTNEEIGAAFRKEVKMYPELAIREAVANALIHQDFHERGTGPMIEIFSDRIEISNPGKPLMSTLRLIDHRPQSRNEQLAYFMRRLNICEERGSGIDKIVNLAEEYQLPAPKFTENENAMQVTLYAYKNLNDMNRDDKIRACYQHCCLKHISSENMTNQSLRERLNVRQQNYSIVSRIINDTIGEGLIKPYDPDSNSKRHAKYVPFWG</sequence>
<dbReference type="InterPro" id="IPR038475">
    <property type="entry name" value="RecG_C_sf"/>
</dbReference>